<dbReference type="InterPro" id="IPR037026">
    <property type="entry name" value="Vgr_OB-fold_dom_sf"/>
</dbReference>
<dbReference type="InterPro" id="IPR006531">
    <property type="entry name" value="Gp5/Vgr_OB"/>
</dbReference>
<dbReference type="Pfam" id="PF04717">
    <property type="entry name" value="Phage_base_V"/>
    <property type="match status" value="1"/>
</dbReference>
<gene>
    <name evidence="2" type="ORF">MNBD_CHLOROFLEXI01-3946</name>
</gene>
<protein>
    <recommendedName>
        <fullName evidence="1">Gp5/Type VI secretion system Vgr protein OB-fold domain-containing protein</fullName>
    </recommendedName>
</protein>
<dbReference type="Gene3D" id="2.40.50.230">
    <property type="entry name" value="Gp5 N-terminal domain"/>
    <property type="match status" value="1"/>
</dbReference>
<reference evidence="2" key="1">
    <citation type="submission" date="2018-06" db="EMBL/GenBank/DDBJ databases">
        <authorList>
            <person name="Zhirakovskaya E."/>
        </authorList>
    </citation>
    <scope>NUCLEOTIDE SEQUENCE</scope>
</reference>
<feature type="domain" description="Gp5/Type VI secretion system Vgr protein OB-fold" evidence="1">
    <location>
        <begin position="59"/>
        <end position="96"/>
    </location>
</feature>
<evidence type="ECO:0000313" key="2">
    <source>
        <dbReference type="EMBL" id="VAW30258.1"/>
    </source>
</evidence>
<name>A0A3B0UI04_9ZZZZ</name>
<accession>A0A3B0UI04</accession>
<dbReference type="AlphaFoldDB" id="A0A3B0UI04"/>
<sequence>MTTIVNTLQQIIRHELRTLRIAELGLVEAVYPHSSSGDNDNYGCDVRLKNSGLLLKRVPIATGHIGTVALPNIGDLVLLTFDKGDVNQPILIGRLYNDDDRPPLNNPNEVIFRLPLAEPDDKTIMAAIRNIEGNAEPREIIMEMPPQITVRISDGAVRATAGDTEMVLDQPNSSGGQVTVVTGRTKIIMNQDGDVTVEAAGNMTIKANGDLKMEAGKNVEIKGGLNASMEAGVEAKIKAGLSATVKGDLSATLQGVNVSIKGLTSFSP</sequence>
<evidence type="ECO:0000259" key="1">
    <source>
        <dbReference type="Pfam" id="PF04717"/>
    </source>
</evidence>
<organism evidence="2">
    <name type="scientific">hydrothermal vent metagenome</name>
    <dbReference type="NCBI Taxonomy" id="652676"/>
    <lineage>
        <taxon>unclassified sequences</taxon>
        <taxon>metagenomes</taxon>
        <taxon>ecological metagenomes</taxon>
    </lineage>
</organism>
<dbReference type="EMBL" id="UOEU01000038">
    <property type="protein sequence ID" value="VAW30258.1"/>
    <property type="molecule type" value="Genomic_DNA"/>
</dbReference>
<dbReference type="SUPFAM" id="SSF69255">
    <property type="entry name" value="gp5 N-terminal domain-like"/>
    <property type="match status" value="1"/>
</dbReference>
<dbReference type="SUPFAM" id="SSF69349">
    <property type="entry name" value="Phage fibre proteins"/>
    <property type="match status" value="1"/>
</dbReference>
<proteinExistence type="predicted"/>